<dbReference type="WBParaSite" id="nRc.2.0.1.t41536-RA">
    <property type="protein sequence ID" value="nRc.2.0.1.t41536-RA"/>
    <property type="gene ID" value="nRc.2.0.1.g41536"/>
</dbReference>
<protein>
    <submittedName>
        <fullName evidence="2">Uncharacterized protein</fullName>
    </submittedName>
</protein>
<name>A0A915KSS6_ROMCU</name>
<proteinExistence type="predicted"/>
<dbReference type="AlphaFoldDB" id="A0A915KSS6"/>
<sequence length="78" mass="8785">MCLGDPFLLTNYKGDENPLRLVHLEELDVDIDIAAQLRANKETEEEACCEYARRQHQLHLAQGTAPTLPTVPPKSQLD</sequence>
<evidence type="ECO:0000313" key="2">
    <source>
        <dbReference type="WBParaSite" id="nRc.2.0.1.t41536-RA"/>
    </source>
</evidence>
<reference evidence="2" key="1">
    <citation type="submission" date="2022-11" db="UniProtKB">
        <authorList>
            <consortium name="WormBaseParasite"/>
        </authorList>
    </citation>
    <scope>IDENTIFICATION</scope>
</reference>
<accession>A0A915KSS6</accession>
<organism evidence="1 2">
    <name type="scientific">Romanomermis culicivorax</name>
    <name type="common">Nematode worm</name>
    <dbReference type="NCBI Taxonomy" id="13658"/>
    <lineage>
        <taxon>Eukaryota</taxon>
        <taxon>Metazoa</taxon>
        <taxon>Ecdysozoa</taxon>
        <taxon>Nematoda</taxon>
        <taxon>Enoplea</taxon>
        <taxon>Dorylaimia</taxon>
        <taxon>Mermithida</taxon>
        <taxon>Mermithoidea</taxon>
        <taxon>Mermithidae</taxon>
        <taxon>Romanomermis</taxon>
    </lineage>
</organism>
<keyword evidence="1" id="KW-1185">Reference proteome</keyword>
<evidence type="ECO:0000313" key="1">
    <source>
        <dbReference type="Proteomes" id="UP000887565"/>
    </source>
</evidence>
<dbReference type="Proteomes" id="UP000887565">
    <property type="component" value="Unplaced"/>
</dbReference>